<dbReference type="SUPFAM" id="SSF64356">
    <property type="entry name" value="SNARE-like"/>
    <property type="match status" value="1"/>
</dbReference>
<evidence type="ECO:0000256" key="1">
    <source>
        <dbReference type="ARBA" id="ARBA00004163"/>
    </source>
</evidence>
<keyword evidence="7" id="KW-0653">Protein transport</keyword>
<dbReference type="GO" id="GO:0005484">
    <property type="term" value="F:SNAP receptor activity"/>
    <property type="evidence" value="ECO:0007669"/>
    <property type="project" value="InterPro"/>
</dbReference>
<evidence type="ECO:0000313" key="18">
    <source>
        <dbReference type="EMBL" id="MDE49334.1"/>
    </source>
</evidence>
<dbReference type="GO" id="GO:0005789">
    <property type="term" value="C:endoplasmic reticulum membrane"/>
    <property type="evidence" value="ECO:0007669"/>
    <property type="project" value="UniProtKB-SubCell"/>
</dbReference>
<evidence type="ECO:0000256" key="4">
    <source>
        <dbReference type="ARBA" id="ARBA00022448"/>
    </source>
</evidence>
<evidence type="ECO:0000259" key="16">
    <source>
        <dbReference type="PROSITE" id="PS50859"/>
    </source>
</evidence>
<accession>A0A6G1SFQ9</accession>
<dbReference type="AlphaFoldDB" id="A0A6G1SFQ9"/>
<dbReference type="InterPro" id="IPR010908">
    <property type="entry name" value="Longin_dom"/>
</dbReference>
<keyword evidence="11 15" id="KW-0472">Membrane</keyword>
<evidence type="ECO:0000256" key="5">
    <source>
        <dbReference type="ARBA" id="ARBA00022692"/>
    </source>
</evidence>
<feature type="domain" description="Longin" evidence="16">
    <location>
        <begin position="6"/>
        <end position="121"/>
    </location>
</feature>
<keyword evidence="9" id="KW-0333">Golgi apparatus</keyword>
<evidence type="ECO:0000256" key="9">
    <source>
        <dbReference type="ARBA" id="ARBA00023034"/>
    </source>
</evidence>
<dbReference type="CDD" id="cd15866">
    <property type="entry name" value="R-SNARE_SEC22"/>
    <property type="match status" value="1"/>
</dbReference>
<dbReference type="InterPro" id="IPR044565">
    <property type="entry name" value="Sec22"/>
</dbReference>
<dbReference type="GO" id="GO:0006890">
    <property type="term" value="P:retrograde vesicle-mediated transport, Golgi to endoplasmic reticulum"/>
    <property type="evidence" value="ECO:0007669"/>
    <property type="project" value="InterPro"/>
</dbReference>
<organism evidence="18">
    <name type="scientific">Aceria tosichella</name>
    <name type="common">wheat curl mite</name>
    <dbReference type="NCBI Taxonomy" id="561515"/>
    <lineage>
        <taxon>Eukaryota</taxon>
        <taxon>Metazoa</taxon>
        <taxon>Ecdysozoa</taxon>
        <taxon>Arthropoda</taxon>
        <taxon>Chelicerata</taxon>
        <taxon>Arachnida</taxon>
        <taxon>Acari</taxon>
        <taxon>Acariformes</taxon>
        <taxon>Trombidiformes</taxon>
        <taxon>Prostigmata</taxon>
        <taxon>Eupodina</taxon>
        <taxon>Eriophyoidea</taxon>
        <taxon>Eriophyidae</taxon>
        <taxon>Eriophyinae</taxon>
        <taxon>Aceriini</taxon>
        <taxon>Aceria</taxon>
    </lineage>
</organism>
<evidence type="ECO:0000256" key="10">
    <source>
        <dbReference type="ARBA" id="ARBA00023054"/>
    </source>
</evidence>
<dbReference type="InterPro" id="IPR042855">
    <property type="entry name" value="V_SNARE_CC"/>
</dbReference>
<protein>
    <submittedName>
        <fullName evidence="18">Vesicle-trafficking protein SEC22b-B</fullName>
    </submittedName>
</protein>
<dbReference type="PROSITE" id="PS50859">
    <property type="entry name" value="LONGIN"/>
    <property type="match status" value="1"/>
</dbReference>
<evidence type="ECO:0000256" key="8">
    <source>
        <dbReference type="ARBA" id="ARBA00022989"/>
    </source>
</evidence>
<dbReference type="GO" id="GO:0015031">
    <property type="term" value="P:protein transport"/>
    <property type="evidence" value="ECO:0007669"/>
    <property type="project" value="UniProtKB-KW"/>
</dbReference>
<keyword evidence="6" id="KW-0256">Endoplasmic reticulum</keyword>
<feature type="transmembrane region" description="Helical" evidence="15">
    <location>
        <begin position="194"/>
        <end position="214"/>
    </location>
</feature>
<gene>
    <name evidence="18" type="primary">sec22bb</name>
    <name evidence="18" type="ORF">g.19638</name>
</gene>
<dbReference type="Gene3D" id="3.30.450.50">
    <property type="entry name" value="Longin domain"/>
    <property type="match status" value="1"/>
</dbReference>
<comment type="function">
    <text evidence="12">SNARE involved in targeting and fusion of ER-derived transport vesicles with the Golgi complex as well as Golgi-derived retrograde transport vesicles with the ER.</text>
</comment>
<evidence type="ECO:0000256" key="12">
    <source>
        <dbReference type="ARBA" id="ARBA00024173"/>
    </source>
</evidence>
<reference evidence="18" key="1">
    <citation type="submission" date="2018-10" db="EMBL/GenBank/DDBJ databases">
        <title>Transcriptome assembly of Aceria tosichella (Wheat curl mite) Type 2.</title>
        <authorList>
            <person name="Scully E.D."/>
            <person name="Geib S.M."/>
            <person name="Palmer N.A."/>
            <person name="Gupta A.K."/>
            <person name="Sarath G."/>
            <person name="Tatineni S."/>
        </authorList>
    </citation>
    <scope>NUCLEOTIDE SEQUENCE</scope>
    <source>
        <strain evidence="18">LincolnNE</strain>
    </source>
</reference>
<evidence type="ECO:0000256" key="3">
    <source>
        <dbReference type="ARBA" id="ARBA00008025"/>
    </source>
</evidence>
<comment type="subcellular location">
    <subcellularLocation>
        <location evidence="1">Endoplasmic reticulum membrane</location>
        <topology evidence="1">Single-pass type IV membrane protein</topology>
    </subcellularLocation>
    <subcellularLocation>
        <location evidence="13">Golgi apparatus</location>
        <location evidence="13">cis-Golgi network membrane</location>
    </subcellularLocation>
    <subcellularLocation>
        <location evidence="2">Melanosome</location>
    </subcellularLocation>
</comment>
<dbReference type="SMART" id="SM01270">
    <property type="entry name" value="Longin"/>
    <property type="match status" value="1"/>
</dbReference>
<dbReference type="GO" id="GO:0006888">
    <property type="term" value="P:endoplasmic reticulum to Golgi vesicle-mediated transport"/>
    <property type="evidence" value="ECO:0007669"/>
    <property type="project" value="InterPro"/>
</dbReference>
<evidence type="ECO:0000256" key="2">
    <source>
        <dbReference type="ARBA" id="ARBA00004223"/>
    </source>
</evidence>
<evidence type="ECO:0000256" key="7">
    <source>
        <dbReference type="ARBA" id="ARBA00022927"/>
    </source>
</evidence>
<dbReference type="GO" id="GO:0005794">
    <property type="term" value="C:Golgi apparatus"/>
    <property type="evidence" value="ECO:0007669"/>
    <property type="project" value="UniProtKB-SubCell"/>
</dbReference>
<keyword evidence="8 15" id="KW-1133">Transmembrane helix</keyword>
<evidence type="ECO:0000256" key="14">
    <source>
        <dbReference type="PROSITE-ProRule" id="PRU00290"/>
    </source>
</evidence>
<sequence length="215" mass="24534">MILLTMIGRSEDGLLLSAAGITDSDFGSNQDSMTYQDQAKKLFKTLRADSPPQMTIETGPYVFHYLLENRICYLCLCEKTFSKRLAFSYLEDLATEFQQQYGQRLYSVTRPYHFIEFETYIQSARKKLNAAKTRRNINMLSNDLQDVQRIMVQNIGDVLQRGVAISDLDTKASSLSLMSQNYKKGARLLNTRATYAKVAAGGIIMLCLVLYFWIL</sequence>
<dbReference type="Pfam" id="PF13774">
    <property type="entry name" value="Longin"/>
    <property type="match status" value="1"/>
</dbReference>
<dbReference type="Pfam" id="PF00957">
    <property type="entry name" value="Synaptobrevin"/>
    <property type="match status" value="1"/>
</dbReference>
<keyword evidence="10 14" id="KW-0175">Coiled coil</keyword>
<dbReference type="PROSITE" id="PS50892">
    <property type="entry name" value="V_SNARE"/>
    <property type="match status" value="1"/>
</dbReference>
<dbReference type="CDD" id="cd14824">
    <property type="entry name" value="Longin"/>
    <property type="match status" value="1"/>
</dbReference>
<feature type="domain" description="V-SNARE coiled-coil homology" evidence="17">
    <location>
        <begin position="136"/>
        <end position="196"/>
    </location>
</feature>
<evidence type="ECO:0000256" key="11">
    <source>
        <dbReference type="ARBA" id="ARBA00023136"/>
    </source>
</evidence>
<evidence type="ECO:0000256" key="13">
    <source>
        <dbReference type="ARBA" id="ARBA00024188"/>
    </source>
</evidence>
<name>A0A6G1SFQ9_9ACAR</name>
<dbReference type="SUPFAM" id="SSF58038">
    <property type="entry name" value="SNARE fusion complex"/>
    <property type="match status" value="1"/>
</dbReference>
<comment type="similarity">
    <text evidence="3">Belongs to the synaptobrevin family.</text>
</comment>
<dbReference type="PANTHER" id="PTHR45837">
    <property type="entry name" value="VESICLE-TRAFFICKING PROTEIN SEC22B"/>
    <property type="match status" value="1"/>
</dbReference>
<evidence type="ECO:0000259" key="17">
    <source>
        <dbReference type="PROSITE" id="PS50892"/>
    </source>
</evidence>
<keyword evidence="4" id="KW-0813">Transport</keyword>
<dbReference type="EMBL" id="GGYP01004563">
    <property type="protein sequence ID" value="MDE49334.1"/>
    <property type="molecule type" value="Transcribed_RNA"/>
</dbReference>
<dbReference type="InterPro" id="IPR011012">
    <property type="entry name" value="Longin-like_dom_sf"/>
</dbReference>
<dbReference type="Gene3D" id="1.20.5.110">
    <property type="match status" value="1"/>
</dbReference>
<evidence type="ECO:0000256" key="6">
    <source>
        <dbReference type="ARBA" id="ARBA00022824"/>
    </source>
</evidence>
<proteinExistence type="inferred from homology"/>
<keyword evidence="5 15" id="KW-0812">Transmembrane</keyword>
<evidence type="ECO:0000256" key="15">
    <source>
        <dbReference type="SAM" id="Phobius"/>
    </source>
</evidence>